<sequence length="63" mass="6751">MRAEIARAGHSQTSFAGKWGRTQQFLSRRLSGQVSFSIAELEQIAAELGVPMATLTATEAVSV</sequence>
<dbReference type="InterPro" id="IPR010982">
    <property type="entry name" value="Lambda_DNA-bd_dom_sf"/>
</dbReference>
<dbReference type="AlphaFoldDB" id="A0A8H2JGB8"/>
<proteinExistence type="predicted"/>
<keyword evidence="4" id="KW-1185">Reference proteome</keyword>
<evidence type="ECO:0000313" key="4">
    <source>
        <dbReference type="Proteomes" id="UP000309231"/>
    </source>
</evidence>
<reference evidence="2 4" key="3">
    <citation type="journal article" date="2019" name="Sci. Rep.">
        <title>Insight into the biology of Mycobacterium mucogenicum and Mycobacterium neoaurum clade members.</title>
        <authorList>
            <person name="Behra P.R.K."/>
            <person name="Pettersson B.M.F."/>
            <person name="Ramesh M."/>
            <person name="Dasgupta S."/>
            <person name="Kirsebom L.A."/>
        </authorList>
    </citation>
    <scope>NUCLEOTIDE SEQUENCE [LARGE SCALE GENOMIC DNA]</scope>
    <source>
        <strain evidence="2 4">DSM 44124</strain>
    </source>
</reference>
<protein>
    <submittedName>
        <fullName evidence="2">Helix-turn-helix transcriptional regulator</fullName>
    </submittedName>
    <submittedName>
        <fullName evidence="3">XRE family transcriptional regulator</fullName>
    </submittedName>
</protein>
<dbReference type="RefSeq" id="WP_053855095.1">
    <property type="nucleotide sequence ID" value="NZ_ANBS01000055.1"/>
</dbReference>
<organism evidence="3">
    <name type="scientific">Mycolicibacterium mucogenicum DSM 44124</name>
    <dbReference type="NCBI Taxonomy" id="1226753"/>
    <lineage>
        <taxon>Bacteria</taxon>
        <taxon>Bacillati</taxon>
        <taxon>Actinomycetota</taxon>
        <taxon>Actinomycetes</taxon>
        <taxon>Mycobacteriales</taxon>
        <taxon>Mycobacteriaceae</taxon>
        <taxon>Mycolicibacterium</taxon>
    </lineage>
</organism>
<accession>A0A8H2JGB8</accession>
<evidence type="ECO:0000313" key="3">
    <source>
        <dbReference type="EMBL" id="TLH55644.1"/>
    </source>
</evidence>
<dbReference type="PROSITE" id="PS50943">
    <property type="entry name" value="HTH_CROC1"/>
    <property type="match status" value="1"/>
</dbReference>
<dbReference type="GO" id="GO:0003677">
    <property type="term" value="F:DNA binding"/>
    <property type="evidence" value="ECO:0007669"/>
    <property type="project" value="InterPro"/>
</dbReference>
<dbReference type="Gene3D" id="1.10.260.40">
    <property type="entry name" value="lambda repressor-like DNA-binding domains"/>
    <property type="match status" value="1"/>
</dbReference>
<evidence type="ECO:0000313" key="2">
    <source>
        <dbReference type="EMBL" id="QPG69124.1"/>
    </source>
</evidence>
<evidence type="ECO:0000259" key="1">
    <source>
        <dbReference type="PROSITE" id="PS50943"/>
    </source>
</evidence>
<dbReference type="Pfam" id="PF01381">
    <property type="entry name" value="HTH_3"/>
    <property type="match status" value="1"/>
</dbReference>
<name>A0A8H2JGB8_MYCMU</name>
<dbReference type="Proteomes" id="UP000309231">
    <property type="component" value="Chromosome"/>
</dbReference>
<gene>
    <name evidence="2" type="ORF">C1S78_027685</name>
    <name evidence="3" type="ORF">C1S78_27620</name>
</gene>
<dbReference type="EMBL" id="CP062008">
    <property type="protein sequence ID" value="QPG69124.1"/>
    <property type="molecule type" value="Genomic_DNA"/>
</dbReference>
<dbReference type="CDD" id="cd00093">
    <property type="entry name" value="HTH_XRE"/>
    <property type="match status" value="1"/>
</dbReference>
<reference evidence="3" key="1">
    <citation type="submission" date="2018-01" db="EMBL/GenBank/DDBJ databases">
        <title>Comparative genomics of Mycobacterium mucogenicum and Mycobacterium neoaurum clade members emphasizing tRNA and non-coding RNA.</title>
        <authorList>
            <person name="Behra P.R.K."/>
            <person name="Pettersson B.M.F."/>
            <person name="Das S."/>
            <person name="Dasgupta S."/>
            <person name="Kirsebom L.A."/>
        </authorList>
    </citation>
    <scope>NUCLEOTIDE SEQUENCE</scope>
    <source>
        <strain evidence="3">DSM 44124</strain>
    </source>
</reference>
<dbReference type="EMBL" id="POTL01000001">
    <property type="protein sequence ID" value="TLH55644.1"/>
    <property type="molecule type" value="Genomic_DNA"/>
</dbReference>
<dbReference type="InterPro" id="IPR001387">
    <property type="entry name" value="Cro/C1-type_HTH"/>
</dbReference>
<dbReference type="SUPFAM" id="SSF47413">
    <property type="entry name" value="lambda repressor-like DNA-binding domains"/>
    <property type="match status" value="1"/>
</dbReference>
<reference evidence="2 4" key="2">
    <citation type="journal article" date="2019" name="BMC Evol. Biol.">
        <title>Comparative genomics of Mycobacterium mucogenicum and Mycobacterium neoaurum clade members emphasizing tRNA and non-coding RNA.</title>
        <authorList>
            <person name="Behra P.R.K."/>
            <person name="Pettersson B.M.F."/>
            <person name="Das S."/>
            <person name="Dasgupta S."/>
            <person name="Kirsebom L.A."/>
        </authorList>
    </citation>
    <scope>NUCLEOTIDE SEQUENCE [LARGE SCALE GENOMIC DNA]</scope>
    <source>
        <strain evidence="2 4">DSM 44124</strain>
    </source>
</reference>
<dbReference type="KEGG" id="mmuc:C1S78_027685"/>
<dbReference type="GeneID" id="76728745"/>
<feature type="domain" description="HTH cro/C1-type" evidence="1">
    <location>
        <begin position="1"/>
        <end position="55"/>
    </location>
</feature>